<accession>A0A8S0Q3W3</accession>
<proteinExistence type="predicted"/>
<organism evidence="1 2">
    <name type="scientific">Olea europaea subsp. europaea</name>
    <dbReference type="NCBI Taxonomy" id="158383"/>
    <lineage>
        <taxon>Eukaryota</taxon>
        <taxon>Viridiplantae</taxon>
        <taxon>Streptophyta</taxon>
        <taxon>Embryophyta</taxon>
        <taxon>Tracheophyta</taxon>
        <taxon>Spermatophyta</taxon>
        <taxon>Magnoliopsida</taxon>
        <taxon>eudicotyledons</taxon>
        <taxon>Gunneridae</taxon>
        <taxon>Pentapetalae</taxon>
        <taxon>asterids</taxon>
        <taxon>lamiids</taxon>
        <taxon>Lamiales</taxon>
        <taxon>Oleaceae</taxon>
        <taxon>Oleeae</taxon>
        <taxon>Olea</taxon>
    </lineage>
</organism>
<dbReference type="EMBL" id="CACTIH010000581">
    <property type="protein sequence ID" value="CAA2961640.1"/>
    <property type="molecule type" value="Genomic_DNA"/>
</dbReference>
<dbReference type="Gramene" id="OE9A002651T1">
    <property type="protein sequence ID" value="OE9A002651C1"/>
    <property type="gene ID" value="OE9A002651"/>
</dbReference>
<evidence type="ECO:0000313" key="1">
    <source>
        <dbReference type="EMBL" id="CAA2961640.1"/>
    </source>
</evidence>
<dbReference type="OrthoDB" id="1740937at2759"/>
<protein>
    <submittedName>
        <fullName evidence="1">Uncharacterized protein</fullName>
    </submittedName>
</protein>
<name>A0A8S0Q3W3_OLEEU</name>
<dbReference type="AlphaFoldDB" id="A0A8S0Q3W3"/>
<keyword evidence="2" id="KW-1185">Reference proteome</keyword>
<comment type="caution">
    <text evidence="1">The sequence shown here is derived from an EMBL/GenBank/DDBJ whole genome shotgun (WGS) entry which is preliminary data.</text>
</comment>
<reference evidence="1 2" key="1">
    <citation type="submission" date="2019-12" db="EMBL/GenBank/DDBJ databases">
        <authorList>
            <person name="Alioto T."/>
            <person name="Alioto T."/>
            <person name="Gomez Garrido J."/>
        </authorList>
    </citation>
    <scope>NUCLEOTIDE SEQUENCE [LARGE SCALE GENOMIC DNA]</scope>
</reference>
<sequence>MYDANITALNDEFQLGKTYVVSNTTVKDFKSEFQSSPDQKIWNITGRMKVEELNEDNLNILFSKYKLTPFDQLKRHMDKNTDI</sequence>
<dbReference type="Proteomes" id="UP000594638">
    <property type="component" value="Unassembled WGS sequence"/>
</dbReference>
<feature type="non-terminal residue" evidence="1">
    <location>
        <position position="83"/>
    </location>
</feature>
<evidence type="ECO:0000313" key="2">
    <source>
        <dbReference type="Proteomes" id="UP000594638"/>
    </source>
</evidence>
<gene>
    <name evidence="1" type="ORF">OLEA9_A002651</name>
</gene>